<dbReference type="RefSeq" id="WP_265680118.1">
    <property type="nucleotide sequence ID" value="NZ_CP120863.1"/>
</dbReference>
<evidence type="ECO:0000256" key="1">
    <source>
        <dbReference type="SAM" id="Phobius"/>
    </source>
</evidence>
<evidence type="ECO:0008006" key="4">
    <source>
        <dbReference type="Google" id="ProtNLM"/>
    </source>
</evidence>
<sequence>MARKFDEDRAERLNIVPAQLRVIVTVRAEYPELVSAGNTAMNQTGQAIELIAIYMLFYVSINIVITKLSHILEARYEW</sequence>
<keyword evidence="1" id="KW-1133">Transmembrane helix</keyword>
<name>A0ABY8F2Z5_9HYPH</name>
<keyword evidence="3" id="KW-1185">Reference proteome</keyword>
<feature type="transmembrane region" description="Helical" evidence="1">
    <location>
        <begin position="47"/>
        <end position="65"/>
    </location>
</feature>
<reference evidence="2 3" key="1">
    <citation type="submission" date="2023-03" db="EMBL/GenBank/DDBJ databases">
        <title>Roseibium porphyridii sp. nov. and Roseibium rhodosorbium sp. nov. isolated from marine algae, Porphyridium cruentum and Rhodosorus marinus, respectively.</title>
        <authorList>
            <person name="Lee M.W."/>
            <person name="Choi B.J."/>
            <person name="Lee J.K."/>
            <person name="Choi D.G."/>
            <person name="Baek J.H."/>
            <person name="Bayburt H."/>
            <person name="Kim J.M."/>
            <person name="Han D.M."/>
            <person name="Kim K.H."/>
            <person name="Jeon C.O."/>
        </authorList>
    </citation>
    <scope>NUCLEOTIDE SEQUENCE [LARGE SCALE GENOMIC DNA]</scope>
    <source>
        <strain evidence="2 3">KMA01</strain>
    </source>
</reference>
<evidence type="ECO:0000313" key="2">
    <source>
        <dbReference type="EMBL" id="WFE89857.1"/>
    </source>
</evidence>
<evidence type="ECO:0000313" key="3">
    <source>
        <dbReference type="Proteomes" id="UP001209803"/>
    </source>
</evidence>
<proteinExistence type="predicted"/>
<keyword evidence="1" id="KW-0812">Transmembrane</keyword>
<organism evidence="2 3">
    <name type="scientific">Roseibium porphyridii</name>
    <dbReference type="NCBI Taxonomy" id="2866279"/>
    <lineage>
        <taxon>Bacteria</taxon>
        <taxon>Pseudomonadati</taxon>
        <taxon>Pseudomonadota</taxon>
        <taxon>Alphaproteobacteria</taxon>
        <taxon>Hyphomicrobiales</taxon>
        <taxon>Stappiaceae</taxon>
        <taxon>Roseibium</taxon>
    </lineage>
</organism>
<dbReference type="Proteomes" id="UP001209803">
    <property type="component" value="Chromosome"/>
</dbReference>
<accession>A0ABY8F2Z5</accession>
<dbReference type="EMBL" id="CP120863">
    <property type="protein sequence ID" value="WFE89857.1"/>
    <property type="molecule type" value="Genomic_DNA"/>
</dbReference>
<protein>
    <recommendedName>
        <fullName evidence="4">Amino acid ABC transporter permease</fullName>
    </recommendedName>
</protein>
<keyword evidence="1" id="KW-0472">Membrane</keyword>
<gene>
    <name evidence="2" type="ORF">K1718_00425</name>
</gene>